<dbReference type="EMBL" id="JASAYQ010000008">
    <property type="protein sequence ID" value="MDP8172888.1"/>
    <property type="molecule type" value="Genomic_DNA"/>
</dbReference>
<reference evidence="1" key="1">
    <citation type="journal article" date="2023" name="Front. Microbiol.">
        <title>Phylogeography and host specificity of Pasteurellaceae pathogenic to sea-farmed fish in the north-east Atlantic.</title>
        <authorList>
            <person name="Gulla S."/>
            <person name="Colquhoun D.J."/>
            <person name="Olsen A.B."/>
            <person name="Spilsberg B."/>
            <person name="Lagesen K."/>
            <person name="Aakesson C.P."/>
            <person name="Strom S."/>
            <person name="Manji F."/>
            <person name="Birkbeck T.H."/>
            <person name="Nilsen H.K."/>
        </authorList>
    </citation>
    <scope>NUCLEOTIDE SEQUENCE</scope>
    <source>
        <strain evidence="2">98B1</strain>
        <strain evidence="1">TW16_20</strain>
    </source>
</reference>
<accession>A0AAJ6N9V7</accession>
<dbReference type="AlphaFoldDB" id="A0AAJ6N9V7"/>
<proteinExistence type="predicted"/>
<dbReference type="RefSeq" id="WP_306374011.1">
    <property type="nucleotide sequence ID" value="NZ_JASAYK010000003.1"/>
</dbReference>
<dbReference type="EMBL" id="JASAYT010000020">
    <property type="protein sequence ID" value="MDP8175169.1"/>
    <property type="molecule type" value="Genomic_DNA"/>
</dbReference>
<evidence type="ECO:0000313" key="1">
    <source>
        <dbReference type="EMBL" id="MDP8172888.1"/>
    </source>
</evidence>
<sequence length="144" mass="17155">MNKTLQQKLYLLKIKRQISEIKGIDIQEIVYQKPEILQWFDGELRNEFNKIERNIPVIAEISYLEEKNTIAKKLQEIVYPQTTFILDFYDLYLIFSITSFSAFLNSLYDIYSSRDVTLFFSDQPKLVDVHLAEHFFEFRVLAKG</sequence>
<name>A0AAJ6N9V7_9PAST</name>
<evidence type="ECO:0000313" key="3">
    <source>
        <dbReference type="Proteomes" id="UP001236239"/>
    </source>
</evidence>
<protein>
    <submittedName>
        <fullName evidence="1">Uncharacterized protein</fullName>
    </submittedName>
</protein>
<organism evidence="1 3">
    <name type="scientific">Phocoenobacter skyensis</name>
    <dbReference type="NCBI Taxonomy" id="97481"/>
    <lineage>
        <taxon>Bacteria</taxon>
        <taxon>Pseudomonadati</taxon>
        <taxon>Pseudomonadota</taxon>
        <taxon>Gammaproteobacteria</taxon>
        <taxon>Pasteurellales</taxon>
        <taxon>Pasteurellaceae</taxon>
        <taxon>Phocoenobacter</taxon>
    </lineage>
</organism>
<dbReference type="Proteomes" id="UP001231736">
    <property type="component" value="Unassembled WGS sequence"/>
</dbReference>
<comment type="caution">
    <text evidence="1">The sequence shown here is derived from an EMBL/GenBank/DDBJ whole genome shotgun (WGS) entry which is preliminary data.</text>
</comment>
<dbReference type="Proteomes" id="UP001236239">
    <property type="component" value="Unassembled WGS sequence"/>
</dbReference>
<gene>
    <name evidence="1" type="ORF">QJU93_05920</name>
    <name evidence="2" type="ORF">QJU97_06850</name>
</gene>
<evidence type="ECO:0000313" key="2">
    <source>
        <dbReference type="EMBL" id="MDP8175169.1"/>
    </source>
</evidence>